<dbReference type="GO" id="GO:0005634">
    <property type="term" value="C:nucleus"/>
    <property type="evidence" value="ECO:0007669"/>
    <property type="project" value="TreeGrafter"/>
</dbReference>
<dbReference type="InterPro" id="IPR018200">
    <property type="entry name" value="USP_CS"/>
</dbReference>
<evidence type="ECO:0000313" key="12">
    <source>
        <dbReference type="Proteomes" id="UP000002640"/>
    </source>
</evidence>
<dbReference type="Gene3D" id="3.90.70.10">
    <property type="entry name" value="Cysteine proteinases"/>
    <property type="match status" value="1"/>
</dbReference>
<evidence type="ECO:0000256" key="7">
    <source>
        <dbReference type="ARBA" id="ARBA00022807"/>
    </source>
</evidence>
<dbReference type="STRING" id="1094619.G4YWW6"/>
<keyword evidence="7" id="KW-0788">Thiol protease</keyword>
<feature type="region of interest" description="Disordered" evidence="8">
    <location>
        <begin position="757"/>
        <end position="826"/>
    </location>
</feature>
<keyword evidence="4" id="KW-0645">Protease</keyword>
<evidence type="ECO:0000259" key="9">
    <source>
        <dbReference type="PROSITE" id="PS50144"/>
    </source>
</evidence>
<evidence type="ECO:0000256" key="1">
    <source>
        <dbReference type="ARBA" id="ARBA00000707"/>
    </source>
</evidence>
<proteinExistence type="inferred from homology"/>
<sequence length="1361" mass="153529">MVEKRRSPAGDSPPEAQRRKKLSTRPDDDAQPMDVEAAPSSASALLFRESFAVLELNSERVASAPLTDARGGSWRVLWQPRSPADATHVGVFVELVAGDARPAEVSITLLSHGEGPHVVKTTSVHAFSREDAEFGMSQFVLRSDLLNPSNKFLTVEGKAQIEVRLTFVDDTTQHLLSYDSKEETGMVGLKNQGATCYLNSLLQTLFHLRAFRQVVYETPTTQEDTNDSVSLALQRVFYRLQRQRKAVSTKELTRSFGWSQIDSFMQHDVQELYRILCDRLEEKMKHTRVDAAIPKLFEGKVRSFVQCVNVDFQSFRDESFYDLQLDVKGCKDLMQSFRKYVEVEMLDGDNQYEAEGHGKQDAKKGIKFLTFPPVLNIQLKRFEYEPLRDGMVKIHDRFEFPKTLVLDEFISTNEEEENKTAGDKEKPSRYTYHLHSVLVHSGDVHGGHYYVFIRPGKHIATSTDWFRFDDDQITRVDEQVAIEGNFGSAGTPVTPLGTEPTSPLYSSALFNSPEHAGAESNEPNGMDSLEFRSVDAGGAPDAESSHTVEEVYDYTRTNGDSSSGPTNSLMLPLGRNFSSAYMLVYVRDGENDISAIREEAASMNAESELPSWQRDPPLIPDELVTRFHEEEKAAARRKKAQQTEHLYMNFRIASDASVAKLKRVTKTMDFSSFNNANTFRVRIKRAASIRQLCRRIYKETGVPMSRQRLWKVIVRENRTTRPDLPVDPDGYGCRVDSLIEDDASPKTPVKLFLQILNDPPESSSQPAASPPTSPSSPSTHPHRVRKTGKGPAATIHRHFWDEFTPPEIEEGESEPKPSQEMGDENEDAAAVYTEASDSTTLDHAPPVRSHNILLFIKFYDLKRKLGDRLEYVGNIVVDSRITGSELAQYLHEALSIPFTTDLRLYEEIQPTTVSAIGMETSLHSAEIQNGDIICYQYAEDQEMASGIVIGTDLGIEDDPDTIETTYIGPNGEEQIVERYPDVASYFRYLLDRVEVTFHRYGHSEEESFTLPLLLSNVYDEVIDAVAAHLGLVGPKRLFVRLYQHSPINGMPLKTPLRHSRYAGDDQTTLEEFLTEYLERTNTLHYELLDHAITEIEAKKELLVHLSIYDACFATEQAASPSPTAQQRNVEVLVMPTHKVCNLLKLIRDGFGLPEDTPLRACEVVQQGTMIKRVLDEDTSLSRYWGNNASSDPNTPEIMVEQIPSYELISDDLAQPDEDEAMSDDEARPEWFYKGVVHFNFQNSSQKWIHPHGVPCVVRFSERDTVGDVKERIRQRMSISSEVFAQWNFALVKDLKASTLQAVYDDMEADALDAFPMSQLTELCGADFEGLGNLGLEHADPTPPPRHHANRRLDTGIHIRQS</sequence>
<comment type="similarity">
    <text evidence="2">Belongs to the peptidase C19 family.</text>
</comment>
<dbReference type="RefSeq" id="XP_009519752.1">
    <property type="nucleotide sequence ID" value="XM_009521457.1"/>
</dbReference>
<comment type="catalytic activity">
    <reaction evidence="1">
        <text>Thiol-dependent hydrolysis of ester, thioester, amide, peptide and isopeptide bonds formed by the C-terminal Gly of ubiquitin (a 76-residue protein attached to proteins as an intracellular targeting signal).</text>
        <dbReference type="EC" id="3.4.19.12"/>
    </reaction>
</comment>
<feature type="region of interest" description="Disordered" evidence="8">
    <location>
        <begin position="1334"/>
        <end position="1361"/>
    </location>
</feature>
<gene>
    <name evidence="11" type="ORF">PHYSODRAFT_554626</name>
</gene>
<evidence type="ECO:0000256" key="6">
    <source>
        <dbReference type="ARBA" id="ARBA00022801"/>
    </source>
</evidence>
<feature type="compositionally biased region" description="Basic and acidic residues" evidence="8">
    <location>
        <begin position="1350"/>
        <end position="1361"/>
    </location>
</feature>
<dbReference type="GO" id="GO:0016579">
    <property type="term" value="P:protein deubiquitination"/>
    <property type="evidence" value="ECO:0007669"/>
    <property type="project" value="InterPro"/>
</dbReference>
<dbReference type="KEGG" id="psoj:PHYSODRAFT_554626"/>
<dbReference type="InterPro" id="IPR050164">
    <property type="entry name" value="Peptidase_C19"/>
</dbReference>
<evidence type="ECO:0000256" key="5">
    <source>
        <dbReference type="ARBA" id="ARBA00022786"/>
    </source>
</evidence>
<dbReference type="InterPro" id="IPR001394">
    <property type="entry name" value="Peptidase_C19_UCH"/>
</dbReference>
<dbReference type="PROSITE" id="PS00973">
    <property type="entry name" value="USP_2"/>
    <property type="match status" value="1"/>
</dbReference>
<evidence type="ECO:0000313" key="11">
    <source>
        <dbReference type="EMBL" id="EGZ24464.1"/>
    </source>
</evidence>
<evidence type="ECO:0000256" key="2">
    <source>
        <dbReference type="ARBA" id="ARBA00009085"/>
    </source>
</evidence>
<dbReference type="GO" id="GO:0005829">
    <property type="term" value="C:cytosol"/>
    <property type="evidence" value="ECO:0007669"/>
    <property type="project" value="TreeGrafter"/>
</dbReference>
<dbReference type="GO" id="GO:0006508">
    <property type="term" value="P:proteolysis"/>
    <property type="evidence" value="ECO:0007669"/>
    <property type="project" value="UniProtKB-KW"/>
</dbReference>
<reference evidence="11 12" key="1">
    <citation type="journal article" date="2006" name="Science">
        <title>Phytophthora genome sequences uncover evolutionary origins and mechanisms of pathogenesis.</title>
        <authorList>
            <person name="Tyler B.M."/>
            <person name="Tripathy S."/>
            <person name="Zhang X."/>
            <person name="Dehal P."/>
            <person name="Jiang R.H."/>
            <person name="Aerts A."/>
            <person name="Arredondo F.D."/>
            <person name="Baxter L."/>
            <person name="Bensasson D."/>
            <person name="Beynon J.L."/>
            <person name="Chapman J."/>
            <person name="Damasceno C.M."/>
            <person name="Dorrance A.E."/>
            <person name="Dou D."/>
            <person name="Dickerman A.W."/>
            <person name="Dubchak I.L."/>
            <person name="Garbelotto M."/>
            <person name="Gijzen M."/>
            <person name="Gordon S.G."/>
            <person name="Govers F."/>
            <person name="Grunwald N.J."/>
            <person name="Huang W."/>
            <person name="Ivors K.L."/>
            <person name="Jones R.W."/>
            <person name="Kamoun S."/>
            <person name="Krampis K."/>
            <person name="Lamour K.H."/>
            <person name="Lee M.K."/>
            <person name="McDonald W.H."/>
            <person name="Medina M."/>
            <person name="Meijer H.J."/>
            <person name="Nordberg E.K."/>
            <person name="Maclean D.J."/>
            <person name="Ospina-Giraldo M.D."/>
            <person name="Morris P.F."/>
            <person name="Phuntumart V."/>
            <person name="Putnam N.H."/>
            <person name="Rash S."/>
            <person name="Rose J.K."/>
            <person name="Sakihama Y."/>
            <person name="Salamov A.A."/>
            <person name="Savidor A."/>
            <person name="Scheuring C.F."/>
            <person name="Smith B.M."/>
            <person name="Sobral B.W."/>
            <person name="Terry A."/>
            <person name="Torto-Alalibo T.A."/>
            <person name="Win J."/>
            <person name="Xu Z."/>
            <person name="Zhang H."/>
            <person name="Grigoriev I.V."/>
            <person name="Rokhsar D.S."/>
            <person name="Boore J.L."/>
        </authorList>
    </citation>
    <scope>NUCLEOTIDE SEQUENCE [LARGE SCALE GENOMIC DNA]</scope>
    <source>
        <strain evidence="11 12">P6497</strain>
    </source>
</reference>
<evidence type="ECO:0000256" key="3">
    <source>
        <dbReference type="ARBA" id="ARBA00012759"/>
    </source>
</evidence>
<feature type="region of interest" description="Disordered" evidence="8">
    <location>
        <begin position="1"/>
        <end position="39"/>
    </location>
</feature>
<dbReference type="Pfam" id="PF14533">
    <property type="entry name" value="USP7_C2"/>
    <property type="match status" value="1"/>
</dbReference>
<dbReference type="CDD" id="cd00121">
    <property type="entry name" value="MATH"/>
    <property type="match status" value="1"/>
</dbReference>
<dbReference type="GO" id="GO:0004843">
    <property type="term" value="F:cysteine-type deubiquitinase activity"/>
    <property type="evidence" value="ECO:0007669"/>
    <property type="project" value="UniProtKB-EC"/>
</dbReference>
<keyword evidence="12" id="KW-1185">Reference proteome</keyword>
<feature type="domain" description="MATH" evidence="9">
    <location>
        <begin position="41"/>
        <end position="165"/>
    </location>
</feature>
<dbReference type="OMA" id="MSKAFTY"/>
<feature type="region of interest" description="Disordered" evidence="8">
    <location>
        <begin position="505"/>
        <end position="547"/>
    </location>
</feature>
<dbReference type="PANTHER" id="PTHR24006:SF888">
    <property type="entry name" value="UBIQUITIN CARBOXYL-TERMINAL HYDROLASE 30"/>
    <property type="match status" value="1"/>
</dbReference>
<organism evidence="11 12">
    <name type="scientific">Phytophthora sojae (strain P6497)</name>
    <name type="common">Soybean stem and root rot agent</name>
    <name type="synonym">Phytophthora megasperma f. sp. glycines</name>
    <dbReference type="NCBI Taxonomy" id="1094619"/>
    <lineage>
        <taxon>Eukaryota</taxon>
        <taxon>Sar</taxon>
        <taxon>Stramenopiles</taxon>
        <taxon>Oomycota</taxon>
        <taxon>Peronosporomycetes</taxon>
        <taxon>Peronosporales</taxon>
        <taxon>Peronosporaceae</taxon>
        <taxon>Phytophthora</taxon>
    </lineage>
</organism>
<accession>G4YWW6</accession>
<dbReference type="Pfam" id="PF00443">
    <property type="entry name" value="UCH"/>
    <property type="match status" value="1"/>
</dbReference>
<dbReference type="PROSITE" id="PS00972">
    <property type="entry name" value="USP_1"/>
    <property type="match status" value="1"/>
</dbReference>
<evidence type="ECO:0000256" key="8">
    <source>
        <dbReference type="SAM" id="MobiDB-lite"/>
    </source>
</evidence>
<dbReference type="SUPFAM" id="SSF54001">
    <property type="entry name" value="Cysteine proteinases"/>
    <property type="match status" value="1"/>
</dbReference>
<evidence type="ECO:0000259" key="10">
    <source>
        <dbReference type="PROSITE" id="PS50235"/>
    </source>
</evidence>
<dbReference type="SMR" id="G4YWW6"/>
<dbReference type="GeneID" id="20663018"/>
<feature type="domain" description="USP" evidence="10">
    <location>
        <begin position="187"/>
        <end position="508"/>
    </location>
</feature>
<dbReference type="EMBL" id="JH159152">
    <property type="protein sequence ID" value="EGZ24464.1"/>
    <property type="molecule type" value="Genomic_DNA"/>
</dbReference>
<dbReference type="Gene3D" id="3.10.20.90">
    <property type="entry name" value="Phosphatidylinositol 3-kinase Catalytic Subunit, Chain A, domain 1"/>
    <property type="match status" value="2"/>
</dbReference>
<name>G4YWW6_PHYSP</name>
<protein>
    <recommendedName>
        <fullName evidence="3">ubiquitinyl hydrolase 1</fullName>
        <ecNumber evidence="3">3.4.19.12</ecNumber>
    </recommendedName>
</protein>
<dbReference type="InParanoid" id="G4YWW6"/>
<dbReference type="EC" id="3.4.19.12" evidence="3"/>
<dbReference type="CDD" id="cd02659">
    <property type="entry name" value="peptidase_C19C"/>
    <property type="match status" value="1"/>
</dbReference>
<dbReference type="InterPro" id="IPR038765">
    <property type="entry name" value="Papain-like_cys_pep_sf"/>
</dbReference>
<dbReference type="PROSITE" id="PS50144">
    <property type="entry name" value="MATH"/>
    <property type="match status" value="1"/>
</dbReference>
<dbReference type="FunFam" id="3.90.70.10:FF:000128">
    <property type="entry name" value="Ubiquitin carboxyl-terminal hydrolase 15"/>
    <property type="match status" value="1"/>
</dbReference>
<dbReference type="Gene3D" id="2.60.210.10">
    <property type="entry name" value="Apoptosis, Tumor Necrosis Factor Receptor Associated Protein 2, Chain A"/>
    <property type="match status" value="1"/>
</dbReference>
<keyword evidence="6" id="KW-0378">Hydrolase</keyword>
<dbReference type="InterPro" id="IPR024729">
    <property type="entry name" value="USP7_ICP0-binding_dom"/>
</dbReference>
<dbReference type="InterPro" id="IPR002083">
    <property type="entry name" value="MATH/TRAF_dom"/>
</dbReference>
<dbReference type="Proteomes" id="UP000002640">
    <property type="component" value="Unassembled WGS sequence"/>
</dbReference>
<dbReference type="InterPro" id="IPR029346">
    <property type="entry name" value="USP_C"/>
</dbReference>
<dbReference type="SUPFAM" id="SSF49599">
    <property type="entry name" value="TRAF domain-like"/>
    <property type="match status" value="1"/>
</dbReference>
<dbReference type="PANTHER" id="PTHR24006">
    <property type="entry name" value="UBIQUITIN CARBOXYL-TERMINAL HYDROLASE"/>
    <property type="match status" value="1"/>
</dbReference>
<dbReference type="Pfam" id="PF12436">
    <property type="entry name" value="USP7_ICP0_bdg"/>
    <property type="match status" value="1"/>
</dbReference>
<evidence type="ECO:0000256" key="4">
    <source>
        <dbReference type="ARBA" id="ARBA00022670"/>
    </source>
</evidence>
<dbReference type="InterPro" id="IPR008974">
    <property type="entry name" value="TRAF-like"/>
</dbReference>
<keyword evidence="5" id="KW-0833">Ubl conjugation pathway</keyword>
<dbReference type="InterPro" id="IPR028889">
    <property type="entry name" value="USP"/>
</dbReference>
<dbReference type="PROSITE" id="PS50235">
    <property type="entry name" value="USP_3"/>
    <property type="match status" value="1"/>
</dbReference>